<keyword evidence="3" id="KW-1185">Reference proteome</keyword>
<dbReference type="Proteomes" id="UP001224775">
    <property type="component" value="Unassembled WGS sequence"/>
</dbReference>
<feature type="region of interest" description="Disordered" evidence="1">
    <location>
        <begin position="356"/>
        <end position="384"/>
    </location>
</feature>
<protein>
    <submittedName>
        <fullName evidence="2">Uncharacterized protein</fullName>
    </submittedName>
</protein>
<comment type="caution">
    <text evidence="2">The sequence shown here is derived from an EMBL/GenBank/DDBJ whole genome shotgun (WGS) entry which is preliminary data.</text>
</comment>
<evidence type="ECO:0000313" key="3">
    <source>
        <dbReference type="Proteomes" id="UP001224775"/>
    </source>
</evidence>
<evidence type="ECO:0000313" key="2">
    <source>
        <dbReference type="EMBL" id="KAK1734611.1"/>
    </source>
</evidence>
<sequence length="434" mass="47375">MLDSLYKQNEHGVLTACGPNCQVAKRRKELQSLGVDPARVQQAMQAMSPTPPPPLTQQNNFTFPQPMPPAMKPPPQQYDQNMNYFPSPNTSGSSGSLNPTAALQSMGSMLKKAPGAAADTLKKAPGVGAVLDSLEPLNYKLDHGLPKPNLIKKFISTGSVFSLRNVCSEDFEMSSDEGKALMEQLNMEVDELLQRKSVGLIEIDSKYAFEDLVFEEDSVDFDADNDFDLPKRELSADMSLMNMSILTINDDEKPPSDSLKGSLKSSLRKKPAFPMRRPFVANDPSTGVQEQSRVSFAAHSVMSLDNESFRNLVTYLQDSDRNLSDVTPDSDRSTSRKMGFPIKKSVVDDYEQGMPTVVGQRSGSEPDEKLSSLTIDEEGGKGDNEFSQLVGEVATNNAAFPLSGRSLMMSAAGVSDMNMSISSDIGDDYLSNNH</sequence>
<feature type="region of interest" description="Disordered" evidence="1">
    <location>
        <begin position="249"/>
        <end position="268"/>
    </location>
</feature>
<gene>
    <name evidence="2" type="ORF">QTG54_014484</name>
</gene>
<feature type="compositionally biased region" description="Low complexity" evidence="1">
    <location>
        <begin position="256"/>
        <end position="265"/>
    </location>
</feature>
<evidence type="ECO:0000256" key="1">
    <source>
        <dbReference type="SAM" id="MobiDB-lite"/>
    </source>
</evidence>
<reference evidence="2" key="1">
    <citation type="submission" date="2023-06" db="EMBL/GenBank/DDBJ databases">
        <title>Survivors Of The Sea: Transcriptome response of Skeletonema marinoi to long-term dormancy.</title>
        <authorList>
            <person name="Pinder M.I.M."/>
            <person name="Kourtchenko O."/>
            <person name="Robertson E.K."/>
            <person name="Larsson T."/>
            <person name="Maumus F."/>
            <person name="Osuna-Cruz C.M."/>
            <person name="Vancaester E."/>
            <person name="Stenow R."/>
            <person name="Vandepoele K."/>
            <person name="Ploug H."/>
            <person name="Bruchert V."/>
            <person name="Godhe A."/>
            <person name="Topel M."/>
        </authorList>
    </citation>
    <scope>NUCLEOTIDE SEQUENCE</scope>
    <source>
        <strain evidence="2">R05AC</strain>
    </source>
</reference>
<feature type="compositionally biased region" description="Pro residues" evidence="1">
    <location>
        <begin position="65"/>
        <end position="75"/>
    </location>
</feature>
<proteinExistence type="predicted"/>
<name>A0AAD8XWI0_9STRA</name>
<feature type="region of interest" description="Disordered" evidence="1">
    <location>
        <begin position="45"/>
        <end position="75"/>
    </location>
</feature>
<dbReference type="EMBL" id="JATAAI010000037">
    <property type="protein sequence ID" value="KAK1734611.1"/>
    <property type="molecule type" value="Genomic_DNA"/>
</dbReference>
<dbReference type="AlphaFoldDB" id="A0AAD8XWI0"/>
<accession>A0AAD8XWI0</accession>
<organism evidence="2 3">
    <name type="scientific">Skeletonema marinoi</name>
    <dbReference type="NCBI Taxonomy" id="267567"/>
    <lineage>
        <taxon>Eukaryota</taxon>
        <taxon>Sar</taxon>
        <taxon>Stramenopiles</taxon>
        <taxon>Ochrophyta</taxon>
        <taxon>Bacillariophyta</taxon>
        <taxon>Coscinodiscophyceae</taxon>
        <taxon>Thalassiosirophycidae</taxon>
        <taxon>Thalassiosirales</taxon>
        <taxon>Skeletonemataceae</taxon>
        <taxon>Skeletonema</taxon>
        <taxon>Skeletonema marinoi-dohrnii complex</taxon>
    </lineage>
</organism>